<evidence type="ECO:0000259" key="5">
    <source>
        <dbReference type="Pfam" id="PF00849"/>
    </source>
</evidence>
<dbReference type="GO" id="GO:0009982">
    <property type="term" value="F:pseudouridine synthase activity"/>
    <property type="evidence" value="ECO:0007669"/>
    <property type="project" value="InterPro"/>
</dbReference>
<dbReference type="CDD" id="cd00165">
    <property type="entry name" value="S4"/>
    <property type="match status" value="1"/>
</dbReference>
<dbReference type="Pfam" id="PF00849">
    <property type="entry name" value="PseudoU_synth_2"/>
    <property type="match status" value="1"/>
</dbReference>
<dbReference type="CDD" id="cd02870">
    <property type="entry name" value="PseudoU_synth_RsuA_like"/>
    <property type="match status" value="1"/>
</dbReference>
<dbReference type="RefSeq" id="WP_109603876.1">
    <property type="nucleotide sequence ID" value="NZ_JAMHJO010000001.1"/>
</dbReference>
<evidence type="ECO:0000256" key="2">
    <source>
        <dbReference type="ARBA" id="ARBA00023235"/>
    </source>
</evidence>
<dbReference type="GO" id="GO:0003723">
    <property type="term" value="F:RNA binding"/>
    <property type="evidence" value="ECO:0007669"/>
    <property type="project" value="UniProtKB-KW"/>
</dbReference>
<dbReference type="InterPro" id="IPR050343">
    <property type="entry name" value="RsuA_PseudoU_synthase"/>
</dbReference>
<dbReference type="SUPFAM" id="SSF55120">
    <property type="entry name" value="Pseudouridine synthase"/>
    <property type="match status" value="1"/>
</dbReference>
<dbReference type="PANTHER" id="PTHR47683">
    <property type="entry name" value="PSEUDOURIDINE SYNTHASE FAMILY PROTEIN-RELATED"/>
    <property type="match status" value="1"/>
</dbReference>
<dbReference type="EMBL" id="QGGI01000002">
    <property type="protein sequence ID" value="PWJ96256.1"/>
    <property type="molecule type" value="Genomic_DNA"/>
</dbReference>
<dbReference type="InterPro" id="IPR006145">
    <property type="entry name" value="PsdUridine_synth_RsuA/RluA"/>
</dbReference>
<dbReference type="Gene3D" id="3.30.70.580">
    <property type="entry name" value="Pseudouridine synthase I, catalytic domain, N-terminal subdomain"/>
    <property type="match status" value="1"/>
</dbReference>
<evidence type="ECO:0000256" key="4">
    <source>
        <dbReference type="RuleBase" id="RU003887"/>
    </source>
</evidence>
<dbReference type="InterPro" id="IPR042092">
    <property type="entry name" value="PsdUridine_s_RsuA/RluB/E/F_cat"/>
</dbReference>
<dbReference type="GO" id="GO:0006364">
    <property type="term" value="P:rRNA processing"/>
    <property type="evidence" value="ECO:0007669"/>
    <property type="project" value="UniProtKB-ARBA"/>
</dbReference>
<proteinExistence type="inferred from homology"/>
<evidence type="ECO:0000256" key="1">
    <source>
        <dbReference type="ARBA" id="ARBA00008348"/>
    </source>
</evidence>
<dbReference type="GO" id="GO:0005829">
    <property type="term" value="C:cytosol"/>
    <property type="evidence" value="ECO:0007669"/>
    <property type="project" value="UniProtKB-ARBA"/>
</dbReference>
<sequence length="242" mass="27805">MISLQKAIQTLGISRRKSADKILKDGILVNSKIIKEPWYELEEEDTIKYEGKTYKISELLKRKEEKVYYLINKPLDVICAMEDPFGRKTISDLIKNKIKEKVFHVGRLDLNSSGLLLLTNDGDLANKLLHPKHEISKTYTVIINGHPTREDLKKIENGVVLETGYKTNPAKIEKVKKQGSNHEVTITINEGKKRQVRLMFKVIGFKVKELKRIKFGPFSIKEVPNPGNIKKIDPEIIKNFIK</sequence>
<keyword evidence="3" id="KW-0694">RNA-binding</keyword>
<dbReference type="AlphaFoldDB" id="A0AA45C8V2"/>
<dbReference type="SUPFAM" id="SSF55174">
    <property type="entry name" value="Alpha-L RNA-binding motif"/>
    <property type="match status" value="1"/>
</dbReference>
<protein>
    <recommendedName>
        <fullName evidence="4">Pseudouridine synthase</fullName>
        <ecNumber evidence="4">5.4.99.-</ecNumber>
    </recommendedName>
</protein>
<keyword evidence="2 4" id="KW-0413">Isomerase</keyword>
<dbReference type="PROSITE" id="PS50889">
    <property type="entry name" value="S4"/>
    <property type="match status" value="1"/>
</dbReference>
<dbReference type="InterPro" id="IPR000748">
    <property type="entry name" value="PsdUridine_synth_RsuA/RluB/E/F"/>
</dbReference>
<comment type="similarity">
    <text evidence="1 4">Belongs to the pseudouridine synthase RsuA family.</text>
</comment>
<dbReference type="InterPro" id="IPR020094">
    <property type="entry name" value="TruA/RsuA/RluB/E/F_N"/>
</dbReference>
<evidence type="ECO:0000256" key="3">
    <source>
        <dbReference type="PROSITE-ProRule" id="PRU00182"/>
    </source>
</evidence>
<dbReference type="PANTHER" id="PTHR47683:SF2">
    <property type="entry name" value="RNA-BINDING S4 DOMAIN-CONTAINING PROTEIN"/>
    <property type="match status" value="1"/>
</dbReference>
<dbReference type="Proteomes" id="UP000245921">
    <property type="component" value="Unassembled WGS sequence"/>
</dbReference>
<keyword evidence="7" id="KW-1185">Reference proteome</keyword>
<dbReference type="PROSITE" id="PS01149">
    <property type="entry name" value="PSI_RSU"/>
    <property type="match status" value="1"/>
</dbReference>
<dbReference type="InterPro" id="IPR036986">
    <property type="entry name" value="S4_RNA-bd_sf"/>
</dbReference>
<name>A0AA45C8V2_9BACT</name>
<accession>A0AA45C8V2</accession>
<dbReference type="GO" id="GO:0140098">
    <property type="term" value="F:catalytic activity, acting on RNA"/>
    <property type="evidence" value="ECO:0007669"/>
    <property type="project" value="UniProtKB-ARBA"/>
</dbReference>
<dbReference type="EC" id="5.4.99.-" evidence="4"/>
<dbReference type="InterPro" id="IPR020103">
    <property type="entry name" value="PsdUridine_synth_cat_dom_sf"/>
</dbReference>
<evidence type="ECO:0000313" key="6">
    <source>
        <dbReference type="EMBL" id="PWJ96256.1"/>
    </source>
</evidence>
<dbReference type="GO" id="GO:0001522">
    <property type="term" value="P:pseudouridine synthesis"/>
    <property type="evidence" value="ECO:0007669"/>
    <property type="project" value="InterPro"/>
</dbReference>
<gene>
    <name evidence="6" type="ORF">C7380_102173</name>
</gene>
<evidence type="ECO:0000313" key="7">
    <source>
        <dbReference type="Proteomes" id="UP000245921"/>
    </source>
</evidence>
<dbReference type="InterPro" id="IPR018496">
    <property type="entry name" value="PsdUridine_synth_RsuA/RluB_CS"/>
</dbReference>
<dbReference type="NCBIfam" id="TIGR00093">
    <property type="entry name" value="pseudouridine synthase"/>
    <property type="match status" value="1"/>
</dbReference>
<organism evidence="6 7">
    <name type="scientific">Oceanotoga teriensis</name>
    <dbReference type="NCBI Taxonomy" id="515440"/>
    <lineage>
        <taxon>Bacteria</taxon>
        <taxon>Thermotogati</taxon>
        <taxon>Thermotogota</taxon>
        <taxon>Thermotogae</taxon>
        <taxon>Petrotogales</taxon>
        <taxon>Petrotogaceae</taxon>
        <taxon>Oceanotoga</taxon>
    </lineage>
</organism>
<reference evidence="6 7" key="1">
    <citation type="submission" date="2018-05" db="EMBL/GenBank/DDBJ databases">
        <title>Genomic Encyclopedia of Type Strains, Phase IV (KMG-IV): sequencing the most valuable type-strain genomes for metagenomic binning, comparative biology and taxonomic classification.</title>
        <authorList>
            <person name="Goeker M."/>
        </authorList>
    </citation>
    <scope>NUCLEOTIDE SEQUENCE [LARGE SCALE GENOMIC DNA]</scope>
    <source>
        <strain evidence="6 7">DSM 24906</strain>
    </source>
</reference>
<comment type="caution">
    <text evidence="6">The sequence shown here is derived from an EMBL/GenBank/DDBJ whole genome shotgun (WGS) entry which is preliminary data.</text>
</comment>
<dbReference type="Gene3D" id="3.10.290.10">
    <property type="entry name" value="RNA-binding S4 domain"/>
    <property type="match status" value="1"/>
</dbReference>
<feature type="domain" description="Pseudouridine synthase RsuA/RluA-like" evidence="5">
    <location>
        <begin position="68"/>
        <end position="200"/>
    </location>
</feature>
<dbReference type="Gene3D" id="3.30.70.1560">
    <property type="entry name" value="Alpha-L RNA-binding motif"/>
    <property type="match status" value="1"/>
</dbReference>
<dbReference type="FunFam" id="3.30.70.1560:FF:000001">
    <property type="entry name" value="Pseudouridine synthase"/>
    <property type="match status" value="1"/>
</dbReference>